<dbReference type="PANTHER" id="PTHR46082:SF6">
    <property type="entry name" value="AAA+ ATPASE DOMAIN-CONTAINING PROTEIN-RELATED"/>
    <property type="match status" value="1"/>
</dbReference>
<gene>
    <name evidence="4" type="ORF">HCX60_18355</name>
</gene>
<feature type="region of interest" description="Disordered" evidence="1">
    <location>
        <begin position="432"/>
        <end position="530"/>
    </location>
</feature>
<dbReference type="InterPro" id="IPR056681">
    <property type="entry name" value="DUF7779"/>
</dbReference>
<organism evidence="4 5">
    <name type="scientific">Streptomyces antibioticus</name>
    <dbReference type="NCBI Taxonomy" id="1890"/>
    <lineage>
        <taxon>Bacteria</taxon>
        <taxon>Bacillati</taxon>
        <taxon>Actinomycetota</taxon>
        <taxon>Actinomycetes</taxon>
        <taxon>Kitasatosporales</taxon>
        <taxon>Streptomycetaceae</taxon>
        <taxon>Streptomyces</taxon>
    </lineage>
</organism>
<dbReference type="GO" id="GO:0043531">
    <property type="term" value="F:ADP binding"/>
    <property type="evidence" value="ECO:0007669"/>
    <property type="project" value="InterPro"/>
</dbReference>
<feature type="compositionally biased region" description="Polar residues" evidence="1">
    <location>
        <begin position="492"/>
        <end position="520"/>
    </location>
</feature>
<dbReference type="Pfam" id="PF25000">
    <property type="entry name" value="DUF7779"/>
    <property type="match status" value="1"/>
</dbReference>
<dbReference type="NCBIfam" id="NF040586">
    <property type="entry name" value="FxSxx_TPR"/>
    <property type="match status" value="1"/>
</dbReference>
<feature type="region of interest" description="Disordered" evidence="1">
    <location>
        <begin position="361"/>
        <end position="393"/>
    </location>
</feature>
<dbReference type="SUPFAM" id="SSF48452">
    <property type="entry name" value="TPR-like"/>
    <property type="match status" value="3"/>
</dbReference>
<dbReference type="SUPFAM" id="SSF52540">
    <property type="entry name" value="P-loop containing nucleoside triphosphate hydrolases"/>
    <property type="match status" value="1"/>
</dbReference>
<dbReference type="Gene3D" id="1.25.40.10">
    <property type="entry name" value="Tetratricopeptide repeat domain"/>
    <property type="match status" value="2"/>
</dbReference>
<name>A0AAE6Y8H5_STRAT</name>
<evidence type="ECO:0000259" key="3">
    <source>
        <dbReference type="Pfam" id="PF25000"/>
    </source>
</evidence>
<sequence length="1360" mass="148587">MLMRCDDDSRSATAPTSDEASLRAALEALNGLAAPDADPAERPAVLFVVDDHVTMRVWDARIARLVDAVAAAGTLGPVFTTRLLCSDDTEPARIRLAGLPADDAPHRVVLILTDGLAAGWRSDAVLPLLRELGRTEPVALLQLPPQRLWFRTGPEVLRMRLRADRPWAANAALRWELRTSPLETTDDGLDGTGVMPVPVLELTERSLSGWVALVTGRCRGWTEMSGLRAREWKRRADAARAVPWIDDVPDPASAVPPWERVSEYRAAASPTAFALATRLAAAPLTLPVMTAVTASTPGAGPAHLSELLMSGLVRPAGAEGELAAGVAFAFGPNIRAELLALSRRRDTVRVLHDVRALTAAAATAAESQEQDPDPDPDSDQEQDPEREGDDVPRVTVGNVAFLRVELAALSALSGPRFLARAGRLARALEEYDRQHSVSLSKDGTRRRPVEPVEPAGPVDPVNPASSGAGAAPHRGSPAPHQGHDVSAPTPRGSGTTSEGATDMATTQQQPSVESGQSTTPRVWGNIPPRNPNFTGRVDLLERLGERLAEGTTTVLPEAIHGMGGVGKTQLAIEYAYRHQSEYDIVWWIPAERPGQIGQALVELAQRLGLVSSAEANIAGPAVREALREGRPYSRWLLIFDNADSPERVRDYFPTGGSGTILVTSRNRRWSVVGPSLEVDVFTREESKQLLRRSSAYGEELDDTDADLLAEALGDLPLALEQAAAWRAETGMPVSEYLRLFEHKRSELLEVSPPPDYQLPVAAAWNVSLDHLETRSPAALRLLQLCSYFAPDPISRSIFSGLGGSRIDPDLDRALNDPMRLARAIREINRYSLARIDHRTNSIEMHRLVQAVLIHRMTPEEQKRMRNGAHTLLAAADPKGPNQAANWPRYAELYGHVIASTAVESDQPWVRALVMNVAKYLWYWGDHRVAIEFSEQAWETWQRLFGQEDQQTLLMGWWLGFLYLMVGRHDEASAVVSVLKDVYTRTAPADQEDTREDALVALNLEASVRRHQGDFEAGAELDEMAYQRARRAFGDDDPTTLITSHNLGVSLRLMGEFQRALELDRRTHEMKVRLFGRDHQQALVTEASVAVDVRETGNYVGARSLQQAVVDGYRASFGPENPTTLRTQRQLSEACRKEGDPVTALRLARETFEQFSRRYGPGHPDSQTSALALSVALRQNGKLEEALERGQKAGAGLRGIFRPDHPHVMAADVDLAVTLRLLGRAQEARELDEAALASLTGRLGENHPIVLACAINLASDLSALGLLAEARGLGERTVALCRTRLGENHPTTLVCAANLSLDLLALGEEAEGEALRADTLARMERSLDQPRHASGEATPHPATTQARARQRSDCDIDPMPM</sequence>
<protein>
    <submittedName>
        <fullName evidence="4">Tetratricopeptide repeat protein</fullName>
    </submittedName>
</protein>
<proteinExistence type="predicted"/>
<evidence type="ECO:0000313" key="5">
    <source>
        <dbReference type="Proteomes" id="UP000502504"/>
    </source>
</evidence>
<dbReference type="PANTHER" id="PTHR46082">
    <property type="entry name" value="ATP/GTP-BINDING PROTEIN-RELATED"/>
    <property type="match status" value="1"/>
</dbReference>
<evidence type="ECO:0000256" key="1">
    <source>
        <dbReference type="SAM" id="MobiDB-lite"/>
    </source>
</evidence>
<evidence type="ECO:0000313" key="4">
    <source>
        <dbReference type="EMBL" id="QIT45273.1"/>
    </source>
</evidence>
<dbReference type="Gene3D" id="3.40.50.300">
    <property type="entry name" value="P-loop containing nucleotide triphosphate hydrolases"/>
    <property type="match status" value="1"/>
</dbReference>
<accession>A0AAE6Y8H5</accession>
<dbReference type="InterPro" id="IPR002182">
    <property type="entry name" value="NB-ARC"/>
</dbReference>
<reference evidence="4 5" key="1">
    <citation type="submission" date="2020-03" db="EMBL/GenBank/DDBJ databases">
        <title>Is there a link between lipid content and antibiotic production in Streptomyces?</title>
        <authorList>
            <person name="David M."/>
            <person name="Lejeune C."/>
            <person name="Abreu S."/>
            <person name="Thibessard A."/>
            <person name="Leblond P."/>
            <person name="Chaminade P."/>
            <person name="Virolle M.-J."/>
        </authorList>
    </citation>
    <scope>NUCLEOTIDE SEQUENCE [LARGE SCALE GENOMIC DNA]</scope>
    <source>
        <strain evidence="4 5">DSM 41481</strain>
    </source>
</reference>
<evidence type="ECO:0000259" key="2">
    <source>
        <dbReference type="Pfam" id="PF00931"/>
    </source>
</evidence>
<dbReference type="EMBL" id="CP050692">
    <property type="protein sequence ID" value="QIT45273.1"/>
    <property type="molecule type" value="Genomic_DNA"/>
</dbReference>
<dbReference type="InterPro" id="IPR027417">
    <property type="entry name" value="P-loop_NTPase"/>
</dbReference>
<dbReference type="Pfam" id="PF00931">
    <property type="entry name" value="NB-ARC"/>
    <property type="match status" value="1"/>
</dbReference>
<dbReference type="InterPro" id="IPR053137">
    <property type="entry name" value="NLR-like"/>
</dbReference>
<dbReference type="Proteomes" id="UP000502504">
    <property type="component" value="Chromosome"/>
</dbReference>
<dbReference type="InterPro" id="IPR011990">
    <property type="entry name" value="TPR-like_helical_dom_sf"/>
</dbReference>
<feature type="compositionally biased region" description="Acidic residues" evidence="1">
    <location>
        <begin position="368"/>
        <end position="382"/>
    </location>
</feature>
<feature type="region of interest" description="Disordered" evidence="1">
    <location>
        <begin position="1325"/>
        <end position="1360"/>
    </location>
</feature>
<feature type="domain" description="DUF7779" evidence="3">
    <location>
        <begin position="771"/>
        <end position="860"/>
    </location>
</feature>
<feature type="domain" description="NB-ARC" evidence="2">
    <location>
        <begin position="539"/>
        <end position="691"/>
    </location>
</feature>
<dbReference type="Pfam" id="PF13424">
    <property type="entry name" value="TPR_12"/>
    <property type="match status" value="3"/>
</dbReference>
<feature type="compositionally biased region" description="Basic and acidic residues" evidence="1">
    <location>
        <begin position="383"/>
        <end position="392"/>
    </location>
</feature>